<accession>A0AAD9V9A8</accession>
<dbReference type="AlphaFoldDB" id="A0AAD9V9A8"/>
<proteinExistence type="predicted"/>
<dbReference type="PANTHER" id="PTHR37984">
    <property type="entry name" value="PROTEIN CBG26694"/>
    <property type="match status" value="1"/>
</dbReference>
<dbReference type="InterPro" id="IPR050951">
    <property type="entry name" value="Retrovirus_Pol_polyprotein"/>
</dbReference>
<evidence type="ECO:0000313" key="2">
    <source>
        <dbReference type="EMBL" id="KAK2565697.1"/>
    </source>
</evidence>
<organism evidence="2 3">
    <name type="scientific">Acropora cervicornis</name>
    <name type="common">Staghorn coral</name>
    <dbReference type="NCBI Taxonomy" id="6130"/>
    <lineage>
        <taxon>Eukaryota</taxon>
        <taxon>Metazoa</taxon>
        <taxon>Cnidaria</taxon>
        <taxon>Anthozoa</taxon>
        <taxon>Hexacorallia</taxon>
        <taxon>Scleractinia</taxon>
        <taxon>Astrocoeniina</taxon>
        <taxon>Acroporidae</taxon>
        <taxon>Acropora</taxon>
    </lineage>
</organism>
<evidence type="ECO:0000313" key="3">
    <source>
        <dbReference type="Proteomes" id="UP001249851"/>
    </source>
</evidence>
<dbReference type="EMBL" id="JARQWQ010000019">
    <property type="protein sequence ID" value="KAK2565697.1"/>
    <property type="molecule type" value="Genomic_DNA"/>
</dbReference>
<reference evidence="2" key="1">
    <citation type="journal article" date="2023" name="G3 (Bethesda)">
        <title>Whole genome assembly and annotation of the endangered Caribbean coral Acropora cervicornis.</title>
        <authorList>
            <person name="Selwyn J.D."/>
            <person name="Vollmer S.V."/>
        </authorList>
    </citation>
    <scope>NUCLEOTIDE SEQUENCE</scope>
    <source>
        <strain evidence="2">K2</strain>
    </source>
</reference>
<evidence type="ECO:0000256" key="1">
    <source>
        <dbReference type="SAM" id="MobiDB-lite"/>
    </source>
</evidence>
<sequence length="219" mass="24119">MICDQLVCGIKDRNTQNKLLVESGLTLQKAIKVSIADEAANKDVPELTKARGLGPTNEVHRMKATSSKSSKSKINKEDNPQGGTECKHCGKRNRSAEKCKFKHATCHKCNKQGHTAPVCKSSKKSQDHAVYGKGNASLRYKSDTFLMKYGNCPHTTTGNSPAVMLMGHSLRCRLDVLKPDITRTVENYFVTALSSQQMHHFNIGTPRPVSYQVQVATST</sequence>
<gene>
    <name evidence="2" type="ORF">P5673_010872</name>
</gene>
<feature type="region of interest" description="Disordered" evidence="1">
    <location>
        <begin position="48"/>
        <end position="87"/>
    </location>
</feature>
<dbReference type="Proteomes" id="UP001249851">
    <property type="component" value="Unassembled WGS sequence"/>
</dbReference>
<dbReference type="PANTHER" id="PTHR37984:SF5">
    <property type="entry name" value="PROTEIN NYNRIN-LIKE"/>
    <property type="match status" value="1"/>
</dbReference>
<evidence type="ECO:0008006" key="4">
    <source>
        <dbReference type="Google" id="ProtNLM"/>
    </source>
</evidence>
<name>A0AAD9V9A8_ACRCE</name>
<comment type="caution">
    <text evidence="2">The sequence shown here is derived from an EMBL/GenBank/DDBJ whole genome shotgun (WGS) entry which is preliminary data.</text>
</comment>
<keyword evidence="3" id="KW-1185">Reference proteome</keyword>
<reference evidence="2" key="2">
    <citation type="journal article" date="2023" name="Science">
        <title>Genomic signatures of disease resistance in endangered staghorn corals.</title>
        <authorList>
            <person name="Vollmer S.V."/>
            <person name="Selwyn J.D."/>
            <person name="Despard B.A."/>
            <person name="Roesel C.L."/>
        </authorList>
    </citation>
    <scope>NUCLEOTIDE SEQUENCE</scope>
    <source>
        <strain evidence="2">K2</strain>
    </source>
</reference>
<protein>
    <recommendedName>
        <fullName evidence="4">CCHC-type domain-containing protein</fullName>
    </recommendedName>
</protein>